<sequence>MFKADRIIVAFDGKEESKKALKKAIDLTKKLDAELTIAHVHEPKQVRASAEEQRPAAGASYLYSGIPAAPPVPPESDLAGEPMIYEDSAEEAIAAAKIILHENQFDAEIEILEGDPANAVLHHAENTGADLVITGTRDQNRLKKLLFGSVSDKISTKSEIPVLIVK</sequence>
<dbReference type="GeneID" id="92788897"/>
<dbReference type="RefSeq" id="WP_076761644.1">
    <property type="nucleotide sequence ID" value="NZ_CP133085.1"/>
</dbReference>
<name>A0A1R1QN81_9BACI</name>
<evidence type="ECO:0000259" key="2">
    <source>
        <dbReference type="Pfam" id="PF00582"/>
    </source>
</evidence>
<keyword evidence="4" id="KW-1185">Reference proteome</keyword>
<dbReference type="InterPro" id="IPR006015">
    <property type="entry name" value="Universal_stress_UspA"/>
</dbReference>
<dbReference type="PANTHER" id="PTHR46268:SF6">
    <property type="entry name" value="UNIVERSAL STRESS PROTEIN UP12"/>
    <property type="match status" value="1"/>
</dbReference>
<dbReference type="EMBL" id="MTJL01000016">
    <property type="protein sequence ID" value="OMI06129.1"/>
    <property type="molecule type" value="Genomic_DNA"/>
</dbReference>
<dbReference type="Pfam" id="PF00582">
    <property type="entry name" value="Usp"/>
    <property type="match status" value="2"/>
</dbReference>
<proteinExistence type="inferred from homology"/>
<accession>A0A1R1RVY6</accession>
<accession>A0A1R1QN81</accession>
<protein>
    <submittedName>
        <fullName evidence="3">Stress protein</fullName>
    </submittedName>
</protein>
<dbReference type="PANTHER" id="PTHR46268">
    <property type="entry name" value="STRESS RESPONSE PROTEIN NHAX"/>
    <property type="match status" value="1"/>
</dbReference>
<dbReference type="PRINTS" id="PR01438">
    <property type="entry name" value="UNVRSLSTRESS"/>
</dbReference>
<organism evidence="3 4">
    <name type="scientific">Bacillus swezeyi</name>
    <dbReference type="NCBI Taxonomy" id="1925020"/>
    <lineage>
        <taxon>Bacteria</taxon>
        <taxon>Bacillati</taxon>
        <taxon>Bacillota</taxon>
        <taxon>Bacilli</taxon>
        <taxon>Bacillales</taxon>
        <taxon>Bacillaceae</taxon>
        <taxon>Bacillus</taxon>
    </lineage>
</organism>
<dbReference type="InterPro" id="IPR006016">
    <property type="entry name" value="UspA"/>
</dbReference>
<feature type="domain" description="UspA" evidence="2">
    <location>
        <begin position="76"/>
        <end position="166"/>
    </location>
</feature>
<evidence type="ECO:0000256" key="1">
    <source>
        <dbReference type="ARBA" id="ARBA00008791"/>
    </source>
</evidence>
<dbReference type="Proteomes" id="UP000187367">
    <property type="component" value="Unassembled WGS sequence"/>
</dbReference>
<dbReference type="AlphaFoldDB" id="A0A1R1QN81"/>
<dbReference type="SUPFAM" id="SSF52402">
    <property type="entry name" value="Adenine nucleotide alpha hydrolases-like"/>
    <property type="match status" value="1"/>
</dbReference>
<comment type="similarity">
    <text evidence="1">Belongs to the universal stress protein A family.</text>
</comment>
<dbReference type="OrthoDB" id="2426295at2"/>
<evidence type="ECO:0000313" key="3">
    <source>
        <dbReference type="EMBL" id="OMI06129.1"/>
    </source>
</evidence>
<gene>
    <name evidence="3" type="ORF">BW143_09335</name>
</gene>
<dbReference type="Gene3D" id="3.40.50.620">
    <property type="entry name" value="HUPs"/>
    <property type="match status" value="1"/>
</dbReference>
<dbReference type="CDD" id="cd00293">
    <property type="entry name" value="USP-like"/>
    <property type="match status" value="1"/>
</dbReference>
<dbReference type="InterPro" id="IPR014729">
    <property type="entry name" value="Rossmann-like_a/b/a_fold"/>
</dbReference>
<evidence type="ECO:0000313" key="4">
    <source>
        <dbReference type="Proteomes" id="UP000187367"/>
    </source>
</evidence>
<reference evidence="3 4" key="1">
    <citation type="submission" date="2017-01" db="EMBL/GenBank/DDBJ databases">
        <title>Bacillus phylogenomics.</title>
        <authorList>
            <person name="Dunlap C."/>
        </authorList>
    </citation>
    <scope>NUCLEOTIDE SEQUENCE [LARGE SCALE GENOMIC DNA]</scope>
    <source>
        <strain evidence="3 4">NRRL B-41282</strain>
    </source>
</reference>
<feature type="domain" description="UspA" evidence="2">
    <location>
        <begin position="5"/>
        <end position="56"/>
    </location>
</feature>
<comment type="caution">
    <text evidence="3">The sequence shown here is derived from an EMBL/GenBank/DDBJ whole genome shotgun (WGS) entry which is preliminary data.</text>
</comment>